<feature type="non-terminal residue" evidence="1">
    <location>
        <position position="59"/>
    </location>
</feature>
<protein>
    <submittedName>
        <fullName evidence="1">Uncharacterized protein</fullName>
    </submittedName>
</protein>
<comment type="caution">
    <text evidence="1">The sequence shown here is derived from an EMBL/GenBank/DDBJ whole genome shotgun (WGS) entry which is preliminary data.</text>
</comment>
<keyword evidence="2" id="KW-1185">Reference proteome</keyword>
<dbReference type="AlphaFoldDB" id="A0A821XS69"/>
<organism evidence="1 2">
    <name type="scientific">Rotaria socialis</name>
    <dbReference type="NCBI Taxonomy" id="392032"/>
    <lineage>
        <taxon>Eukaryota</taxon>
        <taxon>Metazoa</taxon>
        <taxon>Spiralia</taxon>
        <taxon>Gnathifera</taxon>
        <taxon>Rotifera</taxon>
        <taxon>Eurotatoria</taxon>
        <taxon>Bdelloidea</taxon>
        <taxon>Philodinida</taxon>
        <taxon>Philodinidae</taxon>
        <taxon>Rotaria</taxon>
    </lineage>
</organism>
<proteinExistence type="predicted"/>
<dbReference type="EMBL" id="CAJOBP010091277">
    <property type="protein sequence ID" value="CAF4948342.1"/>
    <property type="molecule type" value="Genomic_DNA"/>
</dbReference>
<accession>A0A821XS69</accession>
<evidence type="ECO:0000313" key="2">
    <source>
        <dbReference type="Proteomes" id="UP000663873"/>
    </source>
</evidence>
<dbReference type="Proteomes" id="UP000663873">
    <property type="component" value="Unassembled WGS sequence"/>
</dbReference>
<sequence length="59" mass="6965">IHVWDVRRAYLPQASFCHHRNDVEDFLWKPNSDNIISVDRDERLVHAHISSAIQSEKIV</sequence>
<evidence type="ECO:0000313" key="1">
    <source>
        <dbReference type="EMBL" id="CAF4948342.1"/>
    </source>
</evidence>
<feature type="non-terminal residue" evidence="1">
    <location>
        <position position="1"/>
    </location>
</feature>
<reference evidence="1" key="1">
    <citation type="submission" date="2021-02" db="EMBL/GenBank/DDBJ databases">
        <authorList>
            <person name="Nowell W R."/>
        </authorList>
    </citation>
    <scope>NUCLEOTIDE SEQUENCE</scope>
</reference>
<name>A0A821XS69_9BILA</name>
<gene>
    <name evidence="1" type="ORF">UJA718_LOCUS47633</name>
</gene>